<keyword evidence="4" id="KW-1185">Reference proteome</keyword>
<sequence>MSTQYSSKENLPVAQRAVANRNTTLHGISLPAPVLQKQPAMEEELAQKKSITQFKTTEEEETSLPAQAKFVLQRAILPEEEKPAQGKFVTQFKPNLTGMPDQLKSGVENMSGMDLSAVKVHYNSDKPAQLNAHAYAQGNDIHLGAGQEKHLPHEAWHVVQQRQGRVQATMQMKQGIPVNDDPGLESEADTMGAKAMQLHSELPPEPEKL</sequence>
<dbReference type="AlphaFoldDB" id="A0A2P8HGM1"/>
<feature type="domain" description="eCIS core" evidence="2">
    <location>
        <begin position="99"/>
        <end position="164"/>
    </location>
</feature>
<dbReference type="Pfam" id="PF13699">
    <property type="entry name" value="eCIS_core"/>
    <property type="match status" value="1"/>
</dbReference>
<dbReference type="EMBL" id="PYAW01000004">
    <property type="protein sequence ID" value="PSL45354.1"/>
    <property type="molecule type" value="Genomic_DNA"/>
</dbReference>
<evidence type="ECO:0000313" key="3">
    <source>
        <dbReference type="EMBL" id="PSL45354.1"/>
    </source>
</evidence>
<protein>
    <submittedName>
        <fullName evidence="3">Uncharacterized protein DUF4157</fullName>
    </submittedName>
</protein>
<evidence type="ECO:0000256" key="1">
    <source>
        <dbReference type="SAM" id="MobiDB-lite"/>
    </source>
</evidence>
<dbReference type="InterPro" id="IPR025295">
    <property type="entry name" value="eCIS_core_dom"/>
</dbReference>
<accession>A0A2P8HGM1</accession>
<comment type="caution">
    <text evidence="3">The sequence shown here is derived from an EMBL/GenBank/DDBJ whole genome shotgun (WGS) entry which is preliminary data.</text>
</comment>
<proteinExistence type="predicted"/>
<dbReference type="Proteomes" id="UP000240971">
    <property type="component" value="Unassembled WGS sequence"/>
</dbReference>
<feature type="region of interest" description="Disordered" evidence="1">
    <location>
        <begin position="175"/>
        <end position="209"/>
    </location>
</feature>
<evidence type="ECO:0000259" key="2">
    <source>
        <dbReference type="Pfam" id="PF13699"/>
    </source>
</evidence>
<organism evidence="3 4">
    <name type="scientific">Chitinophaga niastensis</name>
    <dbReference type="NCBI Taxonomy" id="536980"/>
    <lineage>
        <taxon>Bacteria</taxon>
        <taxon>Pseudomonadati</taxon>
        <taxon>Bacteroidota</taxon>
        <taxon>Chitinophagia</taxon>
        <taxon>Chitinophagales</taxon>
        <taxon>Chitinophagaceae</taxon>
        <taxon>Chitinophaga</taxon>
    </lineage>
</organism>
<gene>
    <name evidence="3" type="ORF">CLV51_10456</name>
</gene>
<evidence type="ECO:0000313" key="4">
    <source>
        <dbReference type="Proteomes" id="UP000240971"/>
    </source>
</evidence>
<reference evidence="3 4" key="1">
    <citation type="submission" date="2018-03" db="EMBL/GenBank/DDBJ databases">
        <title>Genomic Encyclopedia of Archaeal and Bacterial Type Strains, Phase II (KMG-II): from individual species to whole genera.</title>
        <authorList>
            <person name="Goeker M."/>
        </authorList>
    </citation>
    <scope>NUCLEOTIDE SEQUENCE [LARGE SCALE GENOMIC DNA]</scope>
    <source>
        <strain evidence="3 4">DSM 24859</strain>
    </source>
</reference>
<dbReference type="RefSeq" id="WP_211302058.1">
    <property type="nucleotide sequence ID" value="NZ_PYAW01000004.1"/>
</dbReference>
<name>A0A2P8HGM1_CHINA</name>